<dbReference type="PANTHER" id="PTHR14463:SF5">
    <property type="entry name" value="LIPASE MATURATION FACTOR 2"/>
    <property type="match status" value="1"/>
</dbReference>
<evidence type="ECO:0000256" key="3">
    <source>
        <dbReference type="ARBA" id="ARBA00022692"/>
    </source>
</evidence>
<feature type="transmembrane region" description="Helical" evidence="8">
    <location>
        <begin position="80"/>
        <end position="109"/>
    </location>
</feature>
<evidence type="ECO:0000259" key="9">
    <source>
        <dbReference type="Pfam" id="PF06762"/>
    </source>
</evidence>
<feature type="transmembrane region" description="Helical" evidence="8">
    <location>
        <begin position="440"/>
        <end position="461"/>
    </location>
</feature>
<dbReference type="KEGG" id="hazt:108682900"/>
<keyword evidence="6 8" id="KW-0472">Membrane</keyword>
<protein>
    <recommendedName>
        <fullName evidence="8">Lipase maturation factor</fullName>
    </recommendedName>
</protein>
<dbReference type="InterPro" id="IPR057433">
    <property type="entry name" value="LMF1/2_C"/>
</dbReference>
<comment type="subcellular location">
    <subcellularLocation>
        <location evidence="1 8">Endoplasmic reticulum membrane</location>
        <topology evidence="1 8">Multi-pass membrane protein</topology>
    </subcellularLocation>
</comment>
<dbReference type="InterPro" id="IPR057434">
    <property type="entry name" value="LMF1/2_N"/>
</dbReference>
<keyword evidence="5 8" id="KW-1133">Transmembrane helix</keyword>
<accession>A0A8B7PN69</accession>
<gene>
    <name evidence="12" type="primary">LOC108682900</name>
</gene>
<dbReference type="Pfam" id="PF25179">
    <property type="entry name" value="LMF1_C"/>
    <property type="match status" value="1"/>
</dbReference>
<evidence type="ECO:0000313" key="11">
    <source>
        <dbReference type="Proteomes" id="UP000694843"/>
    </source>
</evidence>
<dbReference type="Pfam" id="PF06762">
    <property type="entry name" value="LMF1"/>
    <property type="match status" value="1"/>
</dbReference>
<dbReference type="Proteomes" id="UP000694843">
    <property type="component" value="Unplaced"/>
</dbReference>
<comment type="similarity">
    <text evidence="2 8">Belongs to the lipase maturation factor family.</text>
</comment>
<dbReference type="GeneID" id="108682900"/>
<evidence type="ECO:0000256" key="7">
    <source>
        <dbReference type="ARBA" id="ARBA00023180"/>
    </source>
</evidence>
<dbReference type="AlphaFoldDB" id="A0A8B7PN69"/>
<keyword evidence="4 8" id="KW-0256">Endoplasmic reticulum</keyword>
<dbReference type="GO" id="GO:0051604">
    <property type="term" value="P:protein maturation"/>
    <property type="evidence" value="ECO:0007669"/>
    <property type="project" value="InterPro"/>
</dbReference>
<feature type="transmembrane region" description="Helical" evidence="8">
    <location>
        <begin position="12"/>
        <end position="31"/>
    </location>
</feature>
<keyword evidence="3 8" id="KW-0812">Transmembrane</keyword>
<feature type="transmembrane region" description="Helical" evidence="8">
    <location>
        <begin position="248"/>
        <end position="272"/>
    </location>
</feature>
<dbReference type="GO" id="GO:0005789">
    <property type="term" value="C:endoplasmic reticulum membrane"/>
    <property type="evidence" value="ECO:0007669"/>
    <property type="project" value="UniProtKB-SubCell"/>
</dbReference>
<evidence type="ECO:0000256" key="1">
    <source>
        <dbReference type="ARBA" id="ARBA00004477"/>
    </source>
</evidence>
<evidence type="ECO:0000313" key="12">
    <source>
        <dbReference type="RefSeq" id="XP_018027643.1"/>
    </source>
</evidence>
<evidence type="ECO:0000256" key="5">
    <source>
        <dbReference type="ARBA" id="ARBA00022989"/>
    </source>
</evidence>
<evidence type="ECO:0000256" key="4">
    <source>
        <dbReference type="ARBA" id="ARBA00022824"/>
    </source>
</evidence>
<keyword evidence="7" id="KW-0325">Glycoprotein</keyword>
<feature type="domain" description="Lipase maturation factor 1/2 N-terminal" evidence="9">
    <location>
        <begin position="158"/>
        <end position="316"/>
    </location>
</feature>
<feature type="domain" description="Lipase maturation factor 1/2 C-terminal" evidence="10">
    <location>
        <begin position="489"/>
        <end position="626"/>
    </location>
</feature>
<evidence type="ECO:0000256" key="8">
    <source>
        <dbReference type="RuleBase" id="RU361229"/>
    </source>
</evidence>
<feature type="transmembrane region" description="Helical" evidence="8">
    <location>
        <begin position="339"/>
        <end position="358"/>
    </location>
</feature>
<organism evidence="11 12">
    <name type="scientific">Hyalella azteca</name>
    <name type="common">Amphipod</name>
    <dbReference type="NCBI Taxonomy" id="294128"/>
    <lineage>
        <taxon>Eukaryota</taxon>
        <taxon>Metazoa</taxon>
        <taxon>Ecdysozoa</taxon>
        <taxon>Arthropoda</taxon>
        <taxon>Crustacea</taxon>
        <taxon>Multicrustacea</taxon>
        <taxon>Malacostraca</taxon>
        <taxon>Eumalacostraca</taxon>
        <taxon>Peracarida</taxon>
        <taxon>Amphipoda</taxon>
        <taxon>Senticaudata</taxon>
        <taxon>Talitrida</taxon>
        <taxon>Talitroidea</taxon>
        <taxon>Hyalellidae</taxon>
        <taxon>Hyalella</taxon>
    </lineage>
</organism>
<dbReference type="InterPro" id="IPR009613">
    <property type="entry name" value="LMF"/>
</dbReference>
<proteinExistence type="inferred from homology"/>
<dbReference type="OMA" id="HYTPWSQ"/>
<feature type="transmembrane region" description="Helical" evidence="8">
    <location>
        <begin position="284"/>
        <end position="311"/>
    </location>
</feature>
<dbReference type="OrthoDB" id="434126at2759"/>
<reference evidence="12" key="1">
    <citation type="submission" date="2025-08" db="UniProtKB">
        <authorList>
            <consortium name="RefSeq"/>
        </authorList>
    </citation>
    <scope>IDENTIFICATION</scope>
    <source>
        <tissue evidence="12">Whole organism</tissue>
    </source>
</reference>
<dbReference type="RefSeq" id="XP_018027643.1">
    <property type="nucleotide sequence ID" value="XM_018172154.1"/>
</dbReference>
<keyword evidence="11" id="KW-1185">Reference proteome</keyword>
<comment type="function">
    <text evidence="8">Involved in the maturation of specific proteins in the endoplasmic reticulum.</text>
</comment>
<feature type="transmembrane region" description="Helical" evidence="8">
    <location>
        <begin position="402"/>
        <end position="428"/>
    </location>
</feature>
<dbReference type="PANTHER" id="PTHR14463">
    <property type="entry name" value="LIPASE MATURATION FACTOR"/>
    <property type="match status" value="1"/>
</dbReference>
<evidence type="ECO:0000256" key="6">
    <source>
        <dbReference type="ARBA" id="ARBA00023136"/>
    </source>
</evidence>
<evidence type="ECO:0000259" key="10">
    <source>
        <dbReference type="Pfam" id="PF25179"/>
    </source>
</evidence>
<name>A0A8B7PN69_HYAAZ</name>
<evidence type="ECO:0000256" key="2">
    <source>
        <dbReference type="ARBA" id="ARBA00005512"/>
    </source>
</evidence>
<sequence>MALDVSHTQHCFLKYMCMIYLIAFVSLYLQIRGLYGPRGILPSHGLVETYPTVRACLSDRLTLVCLAPALQLSTAHAMELVALMAAFTSALGFLWGAFCSSATFLFLVIAYSSLLNLGQTFLYFQWDSLLMEVGWLCVVAAPLTGPSKPTHLPTHVLRDSLLMEVGWLCVVAAPLTGPSKPTRLPTPRTHVTFWLLRWLLFRLMFASGIVKLQSQCPTWWGLTALTVHYESQCIPTGLAWFAHHLPVWFHKLCVVATYVIEIAMPVLFFSPIRDHRIIAFYSQVLLQVSIILTGNYNFFNLLTLLLCLSLLDDKHLGYRHVRDLSLSFLTMLKSALSRLGYWLILLLLIYFTTHLFDLKVNPVNWTIESRIAFTKTQLNEWVHMAATLITFTKTQLNEWVHMAVPASVGVGVVSFVITAVEALADAVLVPRGLLSKLATLCTTFGYCLLAGLLFAISLVPYTSLDPETQRQLSPILTRAYAAGSDRMHLTSSYGLFRTMTGVGGRPEVVLEGANDVSGPWKEYEFPYKPGRLDRVPPIVAPHQPRLDWQLWFAALGSYNNNPWLLSTAYRLLQGAPEVVRLLDPESEWRKTPPKFIRAKKYLYFYTALNDPSGNWWRRREEGEYFPVFSVSHPPLVQYLKQVGVLGSSLPKACTNAHLCPALDWLYQQHCDLDPALVLHSVISALVIIAWTRRAFARST</sequence>